<gene>
    <name evidence="1" type="ORF">BDV34DRAFT_222372</name>
</gene>
<dbReference type="Proteomes" id="UP000326532">
    <property type="component" value="Unassembled WGS sequence"/>
</dbReference>
<organism evidence="1 2">
    <name type="scientific">Aspergillus parasiticus</name>
    <dbReference type="NCBI Taxonomy" id="5067"/>
    <lineage>
        <taxon>Eukaryota</taxon>
        <taxon>Fungi</taxon>
        <taxon>Dikarya</taxon>
        <taxon>Ascomycota</taxon>
        <taxon>Pezizomycotina</taxon>
        <taxon>Eurotiomycetes</taxon>
        <taxon>Eurotiomycetidae</taxon>
        <taxon>Eurotiales</taxon>
        <taxon>Aspergillaceae</taxon>
        <taxon>Aspergillus</taxon>
        <taxon>Aspergillus subgen. Circumdati</taxon>
    </lineage>
</organism>
<dbReference type="OMA" id="HDANHED"/>
<dbReference type="VEuPathDB" id="FungiDB:BDV34DRAFT_222372"/>
<sequence>MVNHSSFPTEDKPLMLPTTLHDANHEDIYVRFQIPRPGQKPEDARVTQEIWNTNSGAVADAFRNFHNINGNNVMLWMRYDMWALQYAGIYSHSSVRGITPQRGLDQDNVFVTYILPSGVKKLEQVKVTPGSDWSANDREVAGAVFGIRSIGGRGLSEADYSYNKVSDIKGSLRRFRDKEIRSFNIPTWDKSFQHLHEIKLSIPG</sequence>
<name>A0A5N6DV98_ASPPA</name>
<keyword evidence="2" id="KW-1185">Reference proteome</keyword>
<dbReference type="AlphaFoldDB" id="A0A5N6DV98"/>
<accession>A0A5N6DV98</accession>
<proteinExistence type="predicted"/>
<dbReference type="EMBL" id="ML734950">
    <property type="protein sequence ID" value="KAB8208694.1"/>
    <property type="molecule type" value="Genomic_DNA"/>
</dbReference>
<protein>
    <submittedName>
        <fullName evidence="1">Uncharacterized protein</fullName>
    </submittedName>
</protein>
<evidence type="ECO:0000313" key="2">
    <source>
        <dbReference type="Proteomes" id="UP000326532"/>
    </source>
</evidence>
<reference evidence="1 2" key="1">
    <citation type="submission" date="2019-04" db="EMBL/GenBank/DDBJ databases">
        <title>Fungal friends and foes A comparative genomics study of 23 Aspergillus species from section Flavi.</title>
        <authorList>
            <consortium name="DOE Joint Genome Institute"/>
            <person name="Kjaerbolling I."/>
            <person name="Vesth T.C."/>
            <person name="Frisvad J.C."/>
            <person name="Nybo J.L."/>
            <person name="Theobald S."/>
            <person name="Kildgaard S."/>
            <person name="Petersen T.I."/>
            <person name="Kuo A."/>
            <person name="Sato A."/>
            <person name="Lyhne E.K."/>
            <person name="Kogle M.E."/>
            <person name="Wiebenga A."/>
            <person name="Kun R.S."/>
            <person name="Lubbers R.J."/>
            <person name="Makela M.R."/>
            <person name="Barry K."/>
            <person name="Chovatia M."/>
            <person name="Clum A."/>
            <person name="Daum C."/>
            <person name="Haridas S."/>
            <person name="He G."/>
            <person name="LaButti K."/>
            <person name="Lipzen A."/>
            <person name="Mondo S."/>
            <person name="Pangilinan J."/>
            <person name="Riley R."/>
            <person name="Salamov A."/>
            <person name="Simmons B.A."/>
            <person name="Magnuson J.K."/>
            <person name="Henrissat B."/>
            <person name="Mortensen U.H."/>
            <person name="Larsen T.O."/>
            <person name="De vries R.P."/>
            <person name="Grigoriev I.V."/>
            <person name="Machida M."/>
            <person name="Baker S.E."/>
            <person name="Andersen M.R."/>
        </authorList>
    </citation>
    <scope>NUCLEOTIDE SEQUENCE [LARGE SCALE GENOMIC DNA]</scope>
    <source>
        <strain evidence="1 2">CBS 117618</strain>
    </source>
</reference>
<evidence type="ECO:0000313" key="1">
    <source>
        <dbReference type="EMBL" id="KAB8208694.1"/>
    </source>
</evidence>